<evidence type="ECO:0000256" key="1">
    <source>
        <dbReference type="ARBA" id="ARBA00023015"/>
    </source>
</evidence>
<name>A0ABP7KY30_9GAMM</name>
<dbReference type="CDD" id="cd07377">
    <property type="entry name" value="WHTH_GntR"/>
    <property type="match status" value="1"/>
</dbReference>
<dbReference type="InterPro" id="IPR036388">
    <property type="entry name" value="WH-like_DNA-bd_sf"/>
</dbReference>
<dbReference type="SUPFAM" id="SSF46785">
    <property type="entry name" value="Winged helix' DNA-binding domain"/>
    <property type="match status" value="1"/>
</dbReference>
<keyword evidence="3" id="KW-0804">Transcription</keyword>
<proteinExistence type="predicted"/>
<dbReference type="Proteomes" id="UP001499994">
    <property type="component" value="Unassembled WGS sequence"/>
</dbReference>
<dbReference type="SUPFAM" id="SSF48008">
    <property type="entry name" value="GntR ligand-binding domain-like"/>
    <property type="match status" value="1"/>
</dbReference>
<keyword evidence="6" id="KW-1185">Reference proteome</keyword>
<dbReference type="InterPro" id="IPR011711">
    <property type="entry name" value="GntR_C"/>
</dbReference>
<evidence type="ECO:0000313" key="6">
    <source>
        <dbReference type="Proteomes" id="UP001499994"/>
    </source>
</evidence>
<feature type="domain" description="HTH gntR-type" evidence="4">
    <location>
        <begin position="19"/>
        <end position="86"/>
    </location>
</feature>
<accession>A0ABP7KY30</accession>
<dbReference type="Gene3D" id="1.20.120.530">
    <property type="entry name" value="GntR ligand-binding domain-like"/>
    <property type="match status" value="1"/>
</dbReference>
<dbReference type="Pfam" id="PF07729">
    <property type="entry name" value="FCD"/>
    <property type="match status" value="1"/>
</dbReference>
<dbReference type="Pfam" id="PF00392">
    <property type="entry name" value="GntR"/>
    <property type="match status" value="1"/>
</dbReference>
<evidence type="ECO:0000259" key="4">
    <source>
        <dbReference type="PROSITE" id="PS50949"/>
    </source>
</evidence>
<evidence type="ECO:0000313" key="5">
    <source>
        <dbReference type="EMBL" id="GAA3890033.1"/>
    </source>
</evidence>
<protein>
    <submittedName>
        <fullName evidence="5">GntR family transcriptional regulator</fullName>
    </submittedName>
</protein>
<dbReference type="SMART" id="SM00345">
    <property type="entry name" value="HTH_GNTR"/>
    <property type="match status" value="1"/>
</dbReference>
<dbReference type="InterPro" id="IPR000524">
    <property type="entry name" value="Tscrpt_reg_HTH_GntR"/>
</dbReference>
<keyword evidence="2" id="KW-0238">DNA-binding</keyword>
<dbReference type="InterPro" id="IPR036390">
    <property type="entry name" value="WH_DNA-bd_sf"/>
</dbReference>
<dbReference type="PANTHER" id="PTHR43537:SF24">
    <property type="entry name" value="GLUCONATE OPERON TRANSCRIPTIONAL REPRESSOR"/>
    <property type="match status" value="1"/>
</dbReference>
<gene>
    <name evidence="5" type="ORF">GCM10022405_14310</name>
</gene>
<evidence type="ECO:0000256" key="2">
    <source>
        <dbReference type="ARBA" id="ARBA00023125"/>
    </source>
</evidence>
<reference evidence="6" key="1">
    <citation type="journal article" date="2019" name="Int. J. Syst. Evol. Microbiol.">
        <title>The Global Catalogue of Microorganisms (GCM) 10K type strain sequencing project: providing services to taxonomists for standard genome sequencing and annotation.</title>
        <authorList>
            <consortium name="The Broad Institute Genomics Platform"/>
            <consortium name="The Broad Institute Genome Sequencing Center for Infectious Disease"/>
            <person name="Wu L."/>
            <person name="Ma J."/>
        </authorList>
    </citation>
    <scope>NUCLEOTIDE SEQUENCE [LARGE SCALE GENOMIC DNA]</scope>
    <source>
        <strain evidence="6">JCM 17201</strain>
    </source>
</reference>
<dbReference type="InterPro" id="IPR008920">
    <property type="entry name" value="TF_FadR/GntR_C"/>
</dbReference>
<keyword evidence="1" id="KW-0805">Transcription regulation</keyword>
<dbReference type="RefSeq" id="WP_346080058.1">
    <property type="nucleotide sequence ID" value="NZ_BAABDG010000002.1"/>
</dbReference>
<dbReference type="PROSITE" id="PS50949">
    <property type="entry name" value="HTH_GNTR"/>
    <property type="match status" value="1"/>
</dbReference>
<evidence type="ECO:0000256" key="3">
    <source>
        <dbReference type="ARBA" id="ARBA00023163"/>
    </source>
</evidence>
<dbReference type="EMBL" id="BAABDG010000002">
    <property type="protein sequence ID" value="GAA3890033.1"/>
    <property type="molecule type" value="Genomic_DNA"/>
</dbReference>
<comment type="caution">
    <text evidence="5">The sequence shown here is derived from an EMBL/GenBank/DDBJ whole genome shotgun (WGS) entry which is preliminary data.</text>
</comment>
<dbReference type="PANTHER" id="PTHR43537">
    <property type="entry name" value="TRANSCRIPTIONAL REGULATOR, GNTR FAMILY"/>
    <property type="match status" value="1"/>
</dbReference>
<dbReference type="PRINTS" id="PR00035">
    <property type="entry name" value="HTHGNTR"/>
</dbReference>
<organism evidence="5 6">
    <name type="scientific">Gibbsiella dentisursi</name>
    <dbReference type="NCBI Taxonomy" id="796890"/>
    <lineage>
        <taxon>Bacteria</taxon>
        <taxon>Pseudomonadati</taxon>
        <taxon>Pseudomonadota</taxon>
        <taxon>Gammaproteobacteria</taxon>
        <taxon>Enterobacterales</taxon>
        <taxon>Yersiniaceae</taxon>
        <taxon>Gibbsiella</taxon>
    </lineage>
</organism>
<sequence>MAIKKEVVSRKILVPVNNIASSEHAADQIRNAIIKGLFKPGDRLIEKNLTDELNVSRHPIREALRRLSQEGLVEVRPNRGAVVAKLEPANILEVYAIRSALGELALKAFHANPKLPAPDVIKALEKMANAAVKLARQENQQPTIQNDLVFQETIVAASGLARCARYFAETTVEVQRFNNLTGIVYTERESDAINYVVGLLDAIKARDIDKALFIWKDKFAKAVARYMALLEKEQTAANNIAR</sequence>
<dbReference type="Gene3D" id="1.10.10.10">
    <property type="entry name" value="Winged helix-like DNA-binding domain superfamily/Winged helix DNA-binding domain"/>
    <property type="match status" value="1"/>
</dbReference>